<dbReference type="InterPro" id="IPR001841">
    <property type="entry name" value="Znf_RING"/>
</dbReference>
<feature type="domain" description="SPX" evidence="7">
    <location>
        <begin position="1"/>
        <end position="323"/>
    </location>
</feature>
<dbReference type="PROSITE" id="PS50089">
    <property type="entry name" value="ZF_RING_2"/>
    <property type="match status" value="1"/>
</dbReference>
<evidence type="ECO:0000259" key="7">
    <source>
        <dbReference type="PROSITE" id="PS51382"/>
    </source>
</evidence>
<dbReference type="AlphaFoldDB" id="A0A9P5D3A0"/>
<dbReference type="InterPro" id="IPR004331">
    <property type="entry name" value="SPX_dom"/>
</dbReference>
<dbReference type="OrthoDB" id="5588846at2759"/>
<dbReference type="Pfam" id="PF00097">
    <property type="entry name" value="zf-C3HC4"/>
    <property type="match status" value="1"/>
</dbReference>
<keyword evidence="3" id="KW-0862">Zinc</keyword>
<dbReference type="PANTHER" id="PTHR23327:SF51">
    <property type="entry name" value="TRANSCRIPTIONAL REGULATOR OF YEAST FORM ADHERENCE 3"/>
    <property type="match status" value="1"/>
</dbReference>
<dbReference type="SUPFAM" id="SSF57850">
    <property type="entry name" value="RING/U-box"/>
    <property type="match status" value="1"/>
</dbReference>
<proteinExistence type="predicted"/>
<dbReference type="InterPro" id="IPR013083">
    <property type="entry name" value="Znf_RING/FYVE/PHD"/>
</dbReference>
<feature type="region of interest" description="Disordered" evidence="5">
    <location>
        <begin position="114"/>
        <end position="133"/>
    </location>
</feature>
<evidence type="ECO:0000256" key="5">
    <source>
        <dbReference type="SAM" id="MobiDB-lite"/>
    </source>
</evidence>
<evidence type="ECO:0000313" key="8">
    <source>
        <dbReference type="EMBL" id="KAF4121580.1"/>
    </source>
</evidence>
<evidence type="ECO:0000259" key="6">
    <source>
        <dbReference type="PROSITE" id="PS50089"/>
    </source>
</evidence>
<feature type="compositionally biased region" description="Polar residues" evidence="5">
    <location>
        <begin position="116"/>
        <end position="125"/>
    </location>
</feature>
<dbReference type="InterPro" id="IPR018957">
    <property type="entry name" value="Znf_C3HC4_RING-type"/>
</dbReference>
<dbReference type="SMART" id="SM00184">
    <property type="entry name" value="RING"/>
    <property type="match status" value="1"/>
</dbReference>
<name>A0A9P5D3A0_9HYPO</name>
<dbReference type="GeneID" id="55968218"/>
<dbReference type="GO" id="GO:0008270">
    <property type="term" value="F:zinc ion binding"/>
    <property type="evidence" value="ECO:0007669"/>
    <property type="project" value="UniProtKB-KW"/>
</dbReference>
<keyword evidence="1" id="KW-0479">Metal-binding</keyword>
<keyword evidence="9" id="KW-1185">Reference proteome</keyword>
<sequence length="454" mass="51148">MKFARDFKETLASQGFPSHWVENAIPYGQLKKCLKKVQRELQDLGLDPDTLKALSDPKNTSPVALKYRLQTSSDSNLVRPTLTVDVHFRDGIAVDASLTQSTRRFLEKIASELPVSRQSSAPTSPTEEKNESLDATMVDGSAQFNVEEANALKRPGCETIEVPLVFDNQFFEMLQSDVNNIEALQASEEANMTDEIVHIRDQVSVLAKPRKFSKTDLARWRNIFELYLDAEVFFSTHERNCGVRSSSAALEKLSWFQNEVKKRNLAQSFKLPQSHAAFDRFLRLNLSLLKNLQFQELNQTAVMKILKKFDKRTALGISKSFRTAVQPHKLLAGSMAKGVCSQLSQELVSIVPQINDYLCPVCFAIAYQPVRLDCEHLFCISCVINLQRHKDNHCPLCRASVVANASSGNIDTGVAAFMRKYFAKEVKEKERANDIERGIEDFGPGYTPKECIVM</sequence>
<dbReference type="EMBL" id="JAANYQ010000012">
    <property type="protein sequence ID" value="KAF4121580.1"/>
    <property type="molecule type" value="Genomic_DNA"/>
</dbReference>
<feature type="domain" description="RING-type" evidence="6">
    <location>
        <begin position="359"/>
        <end position="398"/>
    </location>
</feature>
<evidence type="ECO:0000313" key="9">
    <source>
        <dbReference type="Proteomes" id="UP000749293"/>
    </source>
</evidence>
<protein>
    <submittedName>
        <fullName evidence="8">SPX domain</fullName>
    </submittedName>
</protein>
<comment type="caution">
    <text evidence="8">The sequence shown here is derived from an EMBL/GenBank/DDBJ whole genome shotgun (WGS) entry which is preliminary data.</text>
</comment>
<keyword evidence="2 4" id="KW-0863">Zinc-finger</keyword>
<accession>A0A9P5D3A0</accession>
<evidence type="ECO:0000256" key="2">
    <source>
        <dbReference type="ARBA" id="ARBA00022771"/>
    </source>
</evidence>
<organism evidence="8 9">
    <name type="scientific">Geosmithia morbida</name>
    <dbReference type="NCBI Taxonomy" id="1094350"/>
    <lineage>
        <taxon>Eukaryota</taxon>
        <taxon>Fungi</taxon>
        <taxon>Dikarya</taxon>
        <taxon>Ascomycota</taxon>
        <taxon>Pezizomycotina</taxon>
        <taxon>Sordariomycetes</taxon>
        <taxon>Hypocreomycetidae</taxon>
        <taxon>Hypocreales</taxon>
        <taxon>Bionectriaceae</taxon>
        <taxon>Geosmithia</taxon>
    </lineage>
</organism>
<dbReference type="Gene3D" id="3.30.40.10">
    <property type="entry name" value="Zinc/RING finger domain, C3HC4 (zinc finger)"/>
    <property type="match status" value="1"/>
</dbReference>
<dbReference type="PANTHER" id="PTHR23327">
    <property type="entry name" value="RING FINGER PROTEIN 127"/>
    <property type="match status" value="1"/>
</dbReference>
<dbReference type="Proteomes" id="UP000749293">
    <property type="component" value="Unassembled WGS sequence"/>
</dbReference>
<gene>
    <name evidence="8" type="ORF">GMORB2_1988</name>
</gene>
<dbReference type="InterPro" id="IPR017907">
    <property type="entry name" value="Znf_RING_CS"/>
</dbReference>
<dbReference type="Pfam" id="PF03105">
    <property type="entry name" value="SPX"/>
    <property type="match status" value="1"/>
</dbReference>
<evidence type="ECO:0000256" key="1">
    <source>
        <dbReference type="ARBA" id="ARBA00022723"/>
    </source>
</evidence>
<dbReference type="PROSITE" id="PS51382">
    <property type="entry name" value="SPX"/>
    <property type="match status" value="1"/>
</dbReference>
<reference evidence="8" key="1">
    <citation type="submission" date="2020-03" db="EMBL/GenBank/DDBJ databases">
        <title>Site-based positive gene gene selection in Geosmithia morbida across the United States reveals a broad range of putative effectors and factors for local host and environmental adapation.</title>
        <authorList>
            <person name="Onufrak A."/>
            <person name="Murdoch R.W."/>
            <person name="Gazis R."/>
            <person name="Huff M."/>
            <person name="Staton M."/>
            <person name="Klingeman W."/>
            <person name="Hadziabdic D."/>
        </authorList>
    </citation>
    <scope>NUCLEOTIDE SEQUENCE</scope>
    <source>
        <strain evidence="8">1262</strain>
    </source>
</reference>
<evidence type="ECO:0000256" key="4">
    <source>
        <dbReference type="PROSITE-ProRule" id="PRU00175"/>
    </source>
</evidence>
<dbReference type="RefSeq" id="XP_035320232.1">
    <property type="nucleotide sequence ID" value="XM_035463968.1"/>
</dbReference>
<evidence type="ECO:0000256" key="3">
    <source>
        <dbReference type="ARBA" id="ARBA00022833"/>
    </source>
</evidence>
<dbReference type="PROSITE" id="PS00518">
    <property type="entry name" value="ZF_RING_1"/>
    <property type="match status" value="1"/>
</dbReference>